<dbReference type="EMBL" id="VFPP01000001">
    <property type="protein sequence ID" value="TQM79823.1"/>
    <property type="molecule type" value="Genomic_DNA"/>
</dbReference>
<dbReference type="PROSITE" id="PS50850">
    <property type="entry name" value="MFS"/>
    <property type="match status" value="1"/>
</dbReference>
<feature type="transmembrane region" description="Helical" evidence="7">
    <location>
        <begin position="295"/>
        <end position="317"/>
    </location>
</feature>
<reference evidence="9 10" key="1">
    <citation type="submission" date="2019-06" db="EMBL/GenBank/DDBJ databases">
        <title>Sequencing the genomes of 1000 actinobacteria strains.</title>
        <authorList>
            <person name="Klenk H.-P."/>
        </authorList>
    </citation>
    <scope>NUCLEOTIDE SEQUENCE [LARGE SCALE GENOMIC DNA]</scope>
    <source>
        <strain evidence="9 10">DSM 45456</strain>
    </source>
</reference>
<dbReference type="InterPro" id="IPR036259">
    <property type="entry name" value="MFS_trans_sf"/>
</dbReference>
<evidence type="ECO:0000256" key="5">
    <source>
        <dbReference type="ARBA" id="ARBA00022989"/>
    </source>
</evidence>
<dbReference type="PANTHER" id="PTHR42718">
    <property type="entry name" value="MAJOR FACILITATOR SUPERFAMILY MULTIDRUG TRANSPORTER MFSC"/>
    <property type="match status" value="1"/>
</dbReference>
<keyword evidence="10" id="KW-1185">Reference proteome</keyword>
<feature type="transmembrane region" description="Helical" evidence="7">
    <location>
        <begin position="487"/>
        <end position="514"/>
    </location>
</feature>
<evidence type="ECO:0000259" key="8">
    <source>
        <dbReference type="PROSITE" id="PS50850"/>
    </source>
</evidence>
<keyword evidence="3" id="KW-1003">Cell membrane</keyword>
<feature type="transmembrane region" description="Helical" evidence="7">
    <location>
        <begin position="208"/>
        <end position="226"/>
    </location>
</feature>
<proteinExistence type="predicted"/>
<dbReference type="InterPro" id="IPR004638">
    <property type="entry name" value="EmrB-like"/>
</dbReference>
<name>A0A543JAH1_9PSEU</name>
<feature type="transmembrane region" description="Helical" evidence="7">
    <location>
        <begin position="141"/>
        <end position="159"/>
    </location>
</feature>
<dbReference type="PRINTS" id="PR01036">
    <property type="entry name" value="TCRTETB"/>
</dbReference>
<dbReference type="SUPFAM" id="SSF103473">
    <property type="entry name" value="MFS general substrate transporter"/>
    <property type="match status" value="1"/>
</dbReference>
<dbReference type="NCBIfam" id="TIGR00711">
    <property type="entry name" value="efflux_EmrB"/>
    <property type="match status" value="1"/>
</dbReference>
<evidence type="ECO:0000256" key="1">
    <source>
        <dbReference type="ARBA" id="ARBA00004651"/>
    </source>
</evidence>
<dbReference type="Pfam" id="PF07690">
    <property type="entry name" value="MFS_1"/>
    <property type="match status" value="1"/>
</dbReference>
<sequence>MCAVQRASAGTSPHFCGGRAEFSGRGSADAARPRLLDLLADPDPLVHRAATVLVADDDLRVRSVAVTPRQRHRVPGPANTLTPESRAHFRPERALPWIGSPPLRTVEAQSAIHTVLGSSTLSSTAETRAGQPVAGGSRGGLVLLLLCAAQFMIVLDFSITNVALPTIQTDLGFSVNDLQWVVSAYALTFGGCLLLGGRVADLHGQRRLFIIGLLVFGIASLLAGFAQDAVQLVVLRGVQGLAAAFVAPAALALLTTSFPEGPARNRALGVWGAVLSLGFVCGVIAGGVLTDLLNWRWVFFINVPIGVITGVAAVVFISEVARPANRVKLDMPGAITVTVALISLVYGLSVAHTHGWLGATTLGAFALSAVLLVAFVFIENKAPHPLVPLRIFKLRALVVANVTNLALIGAFVGSTYIVTLYLQVIERYTPLRTGLTFSVLGLTAMLAGFTAGRIAAKIGSRATMVLGVAAQAAGSLAMAALPSGAAGLVAVLVGTALVGFGNITAVVMIIISATAGVPDDRQGLAGGLFNTSQQLGSALGVALFAAIAVSRTAGELPAGVSVADAPAAALLSGYRFSLLLCGLLAVAAGLFAALADRRRVN</sequence>
<gene>
    <name evidence="9" type="ORF">FHX81_2134</name>
</gene>
<comment type="subcellular location">
    <subcellularLocation>
        <location evidence="1">Cell membrane</location>
        <topology evidence="1">Multi-pass membrane protein</topology>
    </subcellularLocation>
</comment>
<feature type="transmembrane region" description="Helical" evidence="7">
    <location>
        <begin position="179"/>
        <end position="196"/>
    </location>
</feature>
<dbReference type="AlphaFoldDB" id="A0A543JAH1"/>
<feature type="transmembrane region" description="Helical" evidence="7">
    <location>
        <begin position="434"/>
        <end position="455"/>
    </location>
</feature>
<accession>A0A543JAH1</accession>
<evidence type="ECO:0000256" key="6">
    <source>
        <dbReference type="ARBA" id="ARBA00023136"/>
    </source>
</evidence>
<dbReference type="GO" id="GO:0022857">
    <property type="term" value="F:transmembrane transporter activity"/>
    <property type="evidence" value="ECO:0007669"/>
    <property type="project" value="InterPro"/>
</dbReference>
<dbReference type="Gene3D" id="1.20.1250.20">
    <property type="entry name" value="MFS general substrate transporter like domains"/>
    <property type="match status" value="1"/>
</dbReference>
<evidence type="ECO:0000256" key="4">
    <source>
        <dbReference type="ARBA" id="ARBA00022692"/>
    </source>
</evidence>
<dbReference type="InterPro" id="IPR020846">
    <property type="entry name" value="MFS_dom"/>
</dbReference>
<dbReference type="Proteomes" id="UP000316628">
    <property type="component" value="Unassembled WGS sequence"/>
</dbReference>
<feature type="transmembrane region" description="Helical" evidence="7">
    <location>
        <begin position="535"/>
        <end position="554"/>
    </location>
</feature>
<dbReference type="CDD" id="cd17321">
    <property type="entry name" value="MFS_MMR_MDR_like"/>
    <property type="match status" value="1"/>
</dbReference>
<dbReference type="PANTHER" id="PTHR42718:SF46">
    <property type="entry name" value="BLR6921 PROTEIN"/>
    <property type="match status" value="1"/>
</dbReference>
<evidence type="ECO:0000256" key="7">
    <source>
        <dbReference type="SAM" id="Phobius"/>
    </source>
</evidence>
<feature type="transmembrane region" description="Helical" evidence="7">
    <location>
        <begin position="462"/>
        <end position="481"/>
    </location>
</feature>
<feature type="domain" description="Major facilitator superfamily (MFS) profile" evidence="8">
    <location>
        <begin position="142"/>
        <end position="600"/>
    </location>
</feature>
<feature type="transmembrane region" description="Helical" evidence="7">
    <location>
        <begin position="574"/>
        <end position="595"/>
    </location>
</feature>
<dbReference type="GO" id="GO:0005886">
    <property type="term" value="C:plasma membrane"/>
    <property type="evidence" value="ECO:0007669"/>
    <property type="project" value="UniProtKB-SubCell"/>
</dbReference>
<keyword evidence="6 7" id="KW-0472">Membrane</keyword>
<organism evidence="9 10">
    <name type="scientific">Saccharothrix saharensis</name>
    <dbReference type="NCBI Taxonomy" id="571190"/>
    <lineage>
        <taxon>Bacteria</taxon>
        <taxon>Bacillati</taxon>
        <taxon>Actinomycetota</taxon>
        <taxon>Actinomycetes</taxon>
        <taxon>Pseudonocardiales</taxon>
        <taxon>Pseudonocardiaceae</taxon>
        <taxon>Saccharothrix</taxon>
    </lineage>
</organism>
<feature type="transmembrane region" description="Helical" evidence="7">
    <location>
        <begin position="329"/>
        <end position="349"/>
    </location>
</feature>
<feature type="transmembrane region" description="Helical" evidence="7">
    <location>
        <begin position="238"/>
        <end position="256"/>
    </location>
</feature>
<dbReference type="InterPro" id="IPR011701">
    <property type="entry name" value="MFS"/>
</dbReference>
<dbReference type="Gene3D" id="1.20.1720.10">
    <property type="entry name" value="Multidrug resistance protein D"/>
    <property type="match status" value="1"/>
</dbReference>
<dbReference type="OrthoDB" id="7375466at2"/>
<feature type="transmembrane region" description="Helical" evidence="7">
    <location>
        <begin position="355"/>
        <end position="378"/>
    </location>
</feature>
<keyword evidence="2" id="KW-0813">Transport</keyword>
<keyword evidence="5 7" id="KW-1133">Transmembrane helix</keyword>
<evidence type="ECO:0000256" key="2">
    <source>
        <dbReference type="ARBA" id="ARBA00022448"/>
    </source>
</evidence>
<evidence type="ECO:0000256" key="3">
    <source>
        <dbReference type="ARBA" id="ARBA00022475"/>
    </source>
</evidence>
<evidence type="ECO:0000313" key="9">
    <source>
        <dbReference type="EMBL" id="TQM79823.1"/>
    </source>
</evidence>
<feature type="transmembrane region" description="Helical" evidence="7">
    <location>
        <begin position="398"/>
        <end position="422"/>
    </location>
</feature>
<comment type="caution">
    <text evidence="9">The sequence shown here is derived from an EMBL/GenBank/DDBJ whole genome shotgun (WGS) entry which is preliminary data.</text>
</comment>
<protein>
    <submittedName>
        <fullName evidence="9">EmrB/QacA subfamily drug resistance transporter</fullName>
    </submittedName>
</protein>
<feature type="transmembrane region" description="Helical" evidence="7">
    <location>
        <begin position="268"/>
        <end position="289"/>
    </location>
</feature>
<keyword evidence="4 7" id="KW-0812">Transmembrane</keyword>
<evidence type="ECO:0000313" key="10">
    <source>
        <dbReference type="Proteomes" id="UP000316628"/>
    </source>
</evidence>